<protein>
    <recommendedName>
        <fullName evidence="2">15-cis-phytoene synthase</fullName>
        <ecNumber evidence="2">2.5.1.32</ecNumber>
    </recommendedName>
</protein>
<organism evidence="4 5">
    <name type="scientific">Danaus chrysippus</name>
    <name type="common">African queen</name>
    <dbReference type="NCBI Taxonomy" id="151541"/>
    <lineage>
        <taxon>Eukaryota</taxon>
        <taxon>Metazoa</taxon>
        <taxon>Ecdysozoa</taxon>
        <taxon>Arthropoda</taxon>
        <taxon>Hexapoda</taxon>
        <taxon>Insecta</taxon>
        <taxon>Pterygota</taxon>
        <taxon>Neoptera</taxon>
        <taxon>Endopterygota</taxon>
        <taxon>Lepidoptera</taxon>
        <taxon>Glossata</taxon>
        <taxon>Ditrysia</taxon>
        <taxon>Papilionoidea</taxon>
        <taxon>Nymphalidae</taxon>
        <taxon>Danainae</taxon>
        <taxon>Danaini</taxon>
        <taxon>Danaina</taxon>
        <taxon>Danaus</taxon>
        <taxon>Anosia</taxon>
    </lineage>
</organism>
<dbReference type="EMBL" id="CAKASE010000057">
    <property type="protein sequence ID" value="CAG9566761.1"/>
    <property type="molecule type" value="Genomic_DNA"/>
</dbReference>
<evidence type="ECO:0000256" key="2">
    <source>
        <dbReference type="ARBA" id="ARBA00012396"/>
    </source>
</evidence>
<reference evidence="4" key="1">
    <citation type="submission" date="2021-09" db="EMBL/GenBank/DDBJ databases">
        <authorList>
            <person name="Martin H S."/>
        </authorList>
    </citation>
    <scope>NUCLEOTIDE SEQUENCE</scope>
</reference>
<keyword evidence="5" id="KW-1185">Reference proteome</keyword>
<dbReference type="OrthoDB" id="270318at2759"/>
<dbReference type="AlphaFoldDB" id="A0A8J2QWM5"/>
<comment type="caution">
    <text evidence="4">The sequence shown here is derived from an EMBL/GenBank/DDBJ whole genome shotgun (WGS) entry which is preliminary data.</text>
</comment>
<sequence length="306" mass="35024">MLCHLKRSRAITSLKRFVSQQTSNDGSLQYCANVVRQHDYENYLATLLMTKAIRSPAFVIRAFNAEVARVQDQTKDPQTAAMRLQFWQDSLNSLYSNNPNPTNINANPITQELHKVCLSYKLPKRYLERLISSRSGLLKMKYFSTLEDVEKYSENTVSTIYYLLLFVAGVTDVHADHAASHLGKAQGIANILRSVHVFSHHKSVSLPMDVLMKYQVSQESVLRGKDNENIRNAVFEIASRANSHLQKGRSINVPKITKQMFLPAVAIERYLNKLQKVNFDVFNKSLMLSSPILPISLYWKRILNKY</sequence>
<evidence type="ECO:0000256" key="3">
    <source>
        <dbReference type="ARBA" id="ARBA00022746"/>
    </source>
</evidence>
<keyword evidence="3" id="KW-0125">Carotenoid biosynthesis</keyword>
<dbReference type="PANTHER" id="PTHR31480">
    <property type="entry name" value="BIFUNCTIONAL LYCOPENE CYCLASE/PHYTOENE SYNTHASE"/>
    <property type="match status" value="1"/>
</dbReference>
<dbReference type="InterPro" id="IPR002060">
    <property type="entry name" value="Squ/phyt_synthse"/>
</dbReference>
<evidence type="ECO:0000256" key="1">
    <source>
        <dbReference type="ARBA" id="ARBA00001805"/>
    </source>
</evidence>
<dbReference type="Gene3D" id="1.10.600.10">
    <property type="entry name" value="Farnesyl Diphosphate Synthase"/>
    <property type="match status" value="1"/>
</dbReference>
<evidence type="ECO:0000313" key="4">
    <source>
        <dbReference type="EMBL" id="CAG9566761.1"/>
    </source>
</evidence>
<name>A0A8J2QWM5_9NEOP</name>
<dbReference type="InterPro" id="IPR008949">
    <property type="entry name" value="Isoprenoid_synthase_dom_sf"/>
</dbReference>
<dbReference type="EC" id="2.5.1.32" evidence="2"/>
<evidence type="ECO:0000313" key="5">
    <source>
        <dbReference type="Proteomes" id="UP000789524"/>
    </source>
</evidence>
<dbReference type="SUPFAM" id="SSF48576">
    <property type="entry name" value="Terpenoid synthases"/>
    <property type="match status" value="1"/>
</dbReference>
<dbReference type="GO" id="GO:0016117">
    <property type="term" value="P:carotenoid biosynthetic process"/>
    <property type="evidence" value="ECO:0007669"/>
    <property type="project" value="UniProtKB-KW"/>
</dbReference>
<proteinExistence type="predicted"/>
<gene>
    <name evidence="4" type="ORF">DCHRY22_LOCUS7353</name>
</gene>
<comment type="catalytic activity">
    <reaction evidence="1">
        <text>2 (2E,6E,10E)-geranylgeranyl diphosphate = 15-cis-phytoene + 2 diphosphate</text>
        <dbReference type="Rhea" id="RHEA:34475"/>
        <dbReference type="ChEBI" id="CHEBI:27787"/>
        <dbReference type="ChEBI" id="CHEBI:33019"/>
        <dbReference type="ChEBI" id="CHEBI:58756"/>
        <dbReference type="EC" id="2.5.1.32"/>
    </reaction>
</comment>
<dbReference type="Pfam" id="PF00494">
    <property type="entry name" value="SQS_PSY"/>
    <property type="match status" value="1"/>
</dbReference>
<dbReference type="Proteomes" id="UP000789524">
    <property type="component" value="Unassembled WGS sequence"/>
</dbReference>
<accession>A0A8J2QWM5</accession>